<evidence type="ECO:0000313" key="15">
    <source>
        <dbReference type="Proteomes" id="UP000887568"/>
    </source>
</evidence>
<keyword evidence="7" id="KW-1015">Disulfide bond</keyword>
<evidence type="ECO:0000256" key="10">
    <source>
        <dbReference type="RuleBase" id="RU000688"/>
    </source>
</evidence>
<evidence type="ECO:0000256" key="3">
    <source>
        <dbReference type="ARBA" id="ARBA00022692"/>
    </source>
</evidence>
<evidence type="ECO:0000313" key="14">
    <source>
        <dbReference type="EnsemblMetazoa" id="XP_038066778.1"/>
    </source>
</evidence>
<evidence type="ECO:0000256" key="8">
    <source>
        <dbReference type="ARBA" id="ARBA00023170"/>
    </source>
</evidence>
<dbReference type="PRINTS" id="PR00237">
    <property type="entry name" value="GPCRRHODOPSN"/>
</dbReference>
<dbReference type="SMART" id="SM01381">
    <property type="entry name" value="7TM_GPCR_Srsx"/>
    <property type="match status" value="1"/>
</dbReference>
<dbReference type="InterPro" id="IPR000995">
    <property type="entry name" value="Musac_Ach_rcpt"/>
</dbReference>
<dbReference type="Gene3D" id="1.20.1070.10">
    <property type="entry name" value="Rhodopsin 7-helix transmembrane proteins"/>
    <property type="match status" value="2"/>
</dbReference>
<dbReference type="GeneID" id="119736840"/>
<dbReference type="EnsemblMetazoa" id="XM_038210850.1">
    <property type="protein sequence ID" value="XP_038066778.1"/>
    <property type="gene ID" value="LOC119736840"/>
</dbReference>
<evidence type="ECO:0000256" key="12">
    <source>
        <dbReference type="SAM" id="Phobius"/>
    </source>
</evidence>
<dbReference type="OMA" id="MMKANRT"/>
<evidence type="ECO:0000256" key="4">
    <source>
        <dbReference type="ARBA" id="ARBA00022989"/>
    </source>
</evidence>
<feature type="region of interest" description="Disordered" evidence="11">
    <location>
        <begin position="394"/>
        <end position="423"/>
    </location>
</feature>
<protein>
    <recommendedName>
        <fullName evidence="13">G-protein coupled receptors family 1 profile domain-containing protein</fullName>
    </recommendedName>
</protein>
<keyword evidence="3 10" id="KW-0812">Transmembrane</keyword>
<dbReference type="GO" id="GO:0016907">
    <property type="term" value="F:G protein-coupled acetylcholine receptor activity"/>
    <property type="evidence" value="ECO:0007669"/>
    <property type="project" value="InterPro"/>
</dbReference>
<feature type="transmembrane region" description="Helical" evidence="12">
    <location>
        <begin position="431"/>
        <end position="454"/>
    </location>
</feature>
<reference evidence="14" key="1">
    <citation type="submission" date="2022-11" db="UniProtKB">
        <authorList>
            <consortium name="EnsemblMetazoa"/>
        </authorList>
    </citation>
    <scope>IDENTIFICATION</scope>
</reference>
<feature type="transmembrane region" description="Helical" evidence="12">
    <location>
        <begin position="120"/>
        <end position="146"/>
    </location>
</feature>
<dbReference type="GO" id="GO:0045202">
    <property type="term" value="C:synapse"/>
    <property type="evidence" value="ECO:0007669"/>
    <property type="project" value="GOC"/>
</dbReference>
<dbReference type="PANTHER" id="PTHR24248:SF125">
    <property type="entry name" value="DOPAMINE D2-LIKE RECEPTOR"/>
    <property type="match status" value="1"/>
</dbReference>
<accession>A0A914ASZ1</accession>
<keyword evidence="8 10" id="KW-0675">Receptor</keyword>
<dbReference type="PANTHER" id="PTHR24248">
    <property type="entry name" value="ADRENERGIC RECEPTOR-RELATED G-PROTEIN COUPLED RECEPTOR"/>
    <property type="match status" value="1"/>
</dbReference>
<feature type="compositionally biased region" description="Basic and acidic residues" evidence="11">
    <location>
        <begin position="345"/>
        <end position="358"/>
    </location>
</feature>
<keyword evidence="6 12" id="KW-0472">Membrane</keyword>
<evidence type="ECO:0000256" key="2">
    <source>
        <dbReference type="ARBA" id="ARBA00022475"/>
    </source>
</evidence>
<keyword evidence="2" id="KW-1003">Cell membrane</keyword>
<dbReference type="RefSeq" id="XP_038066778.1">
    <property type="nucleotide sequence ID" value="XM_038210850.1"/>
</dbReference>
<evidence type="ECO:0000256" key="9">
    <source>
        <dbReference type="ARBA" id="ARBA00023224"/>
    </source>
</evidence>
<evidence type="ECO:0000256" key="6">
    <source>
        <dbReference type="ARBA" id="ARBA00023136"/>
    </source>
</evidence>
<dbReference type="SUPFAM" id="SSF81321">
    <property type="entry name" value="Family A G protein-coupled receptor-like"/>
    <property type="match status" value="1"/>
</dbReference>
<dbReference type="GO" id="GO:0001591">
    <property type="term" value="F:dopamine neurotransmitter receptor activity, coupled via Gi/Go"/>
    <property type="evidence" value="ECO:0007669"/>
    <property type="project" value="TreeGrafter"/>
</dbReference>
<evidence type="ECO:0000259" key="13">
    <source>
        <dbReference type="PROSITE" id="PS50262"/>
    </source>
</evidence>
<keyword evidence="15" id="KW-1185">Reference proteome</keyword>
<sequence>MDNTTDILHENLNFTVVSPLTTEVSPSTDPILGIDSWYTTDIMEQASGTLKISTFYGTEYDFVNITATLPTEPAGGMSLNSGQIIIAVLSSLCCLVTILGNLLVLFAFCVERRLRTYINYFIVGLSLADLIAGVFTMPLYTVYWVLGYWPFSSALCDIYLYLNHVFIHISLLAILVLAADRYQAVYHPLKHLRRRTLRHAIFMISISYIIPFLLWLPWCLLWPYIVGVRRIRPGFCYPQYVVDSLVFTILAPVCFFWIPTPIIAVLYLRIYLVIKRKSSHKKGPVMMQELESSTVSYKTRYQTEKVPNNSLQASKNQQEEDYPAPTSAGPTFDHENPGFEPNQEETTHENTFKNDTTERNQNTPVPLNTSHLHSTNKSQLPILDSIDKQMTAQGDALEAEHGSTNSRSPPPSVIGQGRESRRESTRATRTLTLIFIVLIVSSIPWSILVIIYALCPTCIPLVLYQSSVYIAHVNSTVNPFCYAIANPLYLEAVKKLACCWGRRTRRGSSRR</sequence>
<feature type="compositionally biased region" description="Polar residues" evidence="11">
    <location>
        <begin position="359"/>
        <end position="376"/>
    </location>
</feature>
<dbReference type="GO" id="GO:0005886">
    <property type="term" value="C:plasma membrane"/>
    <property type="evidence" value="ECO:0007669"/>
    <property type="project" value="UniProtKB-SubCell"/>
</dbReference>
<comment type="subcellular location">
    <subcellularLocation>
        <location evidence="1">Cell membrane</location>
        <topology evidence="1">Multi-pass membrane protein</topology>
    </subcellularLocation>
</comment>
<dbReference type="InterPro" id="IPR000276">
    <property type="entry name" value="GPCR_Rhodpsn"/>
</dbReference>
<dbReference type="PROSITE" id="PS00237">
    <property type="entry name" value="G_PROTEIN_RECEP_F1_1"/>
    <property type="match status" value="1"/>
</dbReference>
<keyword evidence="5 10" id="KW-0297">G-protein coupled receptor</keyword>
<evidence type="ECO:0000256" key="1">
    <source>
        <dbReference type="ARBA" id="ARBA00004651"/>
    </source>
</evidence>
<name>A0A914ASZ1_PATMI</name>
<feature type="transmembrane region" description="Helical" evidence="12">
    <location>
        <begin position="245"/>
        <end position="272"/>
    </location>
</feature>
<dbReference type="Proteomes" id="UP000887568">
    <property type="component" value="Unplaced"/>
</dbReference>
<evidence type="ECO:0000256" key="5">
    <source>
        <dbReference type="ARBA" id="ARBA00023040"/>
    </source>
</evidence>
<dbReference type="Pfam" id="PF00001">
    <property type="entry name" value="7tm_1"/>
    <property type="match status" value="1"/>
</dbReference>
<feature type="region of interest" description="Disordered" evidence="11">
    <location>
        <begin position="306"/>
        <end position="376"/>
    </location>
</feature>
<evidence type="ECO:0000256" key="7">
    <source>
        <dbReference type="ARBA" id="ARBA00023157"/>
    </source>
</evidence>
<feature type="compositionally biased region" description="Polar residues" evidence="11">
    <location>
        <begin position="306"/>
        <end position="316"/>
    </location>
</feature>
<dbReference type="OrthoDB" id="10071887at2759"/>
<dbReference type="AlphaFoldDB" id="A0A914ASZ1"/>
<dbReference type="PROSITE" id="PS50262">
    <property type="entry name" value="G_PROTEIN_RECEP_F1_2"/>
    <property type="match status" value="1"/>
</dbReference>
<feature type="transmembrane region" description="Helical" evidence="12">
    <location>
        <begin position="84"/>
        <end position="108"/>
    </location>
</feature>
<feature type="transmembrane region" description="Helical" evidence="12">
    <location>
        <begin position="200"/>
        <end position="225"/>
    </location>
</feature>
<keyword evidence="4 12" id="KW-1133">Transmembrane helix</keyword>
<organism evidence="14 15">
    <name type="scientific">Patiria miniata</name>
    <name type="common">Bat star</name>
    <name type="synonym">Asterina miniata</name>
    <dbReference type="NCBI Taxonomy" id="46514"/>
    <lineage>
        <taxon>Eukaryota</taxon>
        <taxon>Metazoa</taxon>
        <taxon>Echinodermata</taxon>
        <taxon>Eleutherozoa</taxon>
        <taxon>Asterozoa</taxon>
        <taxon>Asteroidea</taxon>
        <taxon>Valvatacea</taxon>
        <taxon>Valvatida</taxon>
        <taxon>Asterinidae</taxon>
        <taxon>Patiria</taxon>
    </lineage>
</organism>
<feature type="transmembrane region" description="Helical" evidence="12">
    <location>
        <begin position="158"/>
        <end position="179"/>
    </location>
</feature>
<evidence type="ECO:0000256" key="11">
    <source>
        <dbReference type="SAM" id="MobiDB-lite"/>
    </source>
</evidence>
<comment type="similarity">
    <text evidence="10">Belongs to the G-protein coupled receptor 1 family.</text>
</comment>
<dbReference type="PRINTS" id="PR00243">
    <property type="entry name" value="MUSCARINICR"/>
</dbReference>
<dbReference type="InterPro" id="IPR017452">
    <property type="entry name" value="GPCR_Rhodpsn_7TM"/>
</dbReference>
<keyword evidence="9 10" id="KW-0807">Transducer</keyword>
<proteinExistence type="inferred from homology"/>
<feature type="domain" description="G-protein coupled receptors family 1 profile" evidence="13">
    <location>
        <begin position="100"/>
        <end position="482"/>
    </location>
</feature>